<dbReference type="PANTHER" id="PTHR41805">
    <property type="entry name" value="EXPRESSED PROTEIN"/>
    <property type="match status" value="1"/>
</dbReference>
<evidence type="ECO:0000256" key="3">
    <source>
        <dbReference type="SAM" id="MobiDB-lite"/>
    </source>
</evidence>
<evidence type="ECO:0000256" key="2">
    <source>
        <dbReference type="ARBA" id="ARBA00018780"/>
    </source>
</evidence>
<dbReference type="EMBL" id="SPNW01000015">
    <property type="protein sequence ID" value="TIA90939.1"/>
    <property type="molecule type" value="Genomic_DNA"/>
</dbReference>
<dbReference type="Proteomes" id="UP000310189">
    <property type="component" value="Unassembled WGS sequence"/>
</dbReference>
<dbReference type="Pfam" id="PF08524">
    <property type="entry name" value="rRNA_processing"/>
    <property type="match status" value="1"/>
</dbReference>
<feature type="compositionally biased region" description="Low complexity" evidence="3">
    <location>
        <begin position="106"/>
        <end position="128"/>
    </location>
</feature>
<reference evidence="4 5" key="1">
    <citation type="submission" date="2019-03" db="EMBL/GenBank/DDBJ databases">
        <title>Sequencing 23 genomes of Wallemia ichthyophaga.</title>
        <authorList>
            <person name="Gostincar C."/>
        </authorList>
    </citation>
    <scope>NUCLEOTIDE SEQUENCE [LARGE SCALE GENOMIC DNA]</scope>
    <source>
        <strain evidence="4 5">EXF-5753</strain>
    </source>
</reference>
<name>A0A4T0FR10_9BASI</name>
<feature type="region of interest" description="Disordered" evidence="3">
    <location>
        <begin position="72"/>
        <end position="170"/>
    </location>
</feature>
<proteinExistence type="inferred from homology"/>
<evidence type="ECO:0000313" key="4">
    <source>
        <dbReference type="EMBL" id="TIA90939.1"/>
    </source>
</evidence>
<sequence>MYTAIGWYRPPRTPFVISLIITSMPESSKSQQDRKGFSVARRAGKGSYTGKASKIKEQLIQKAKVKKEYANMLKKEGKPVQAMPEIPRGKKTAKREDDKVDKGAHSKQQQQQQPKQSKHTQPQQQPQAQKKDPPSQRKRKRDQFSKNNNNQPHMRARMENMLDKVKKTVS</sequence>
<evidence type="ECO:0000256" key="1">
    <source>
        <dbReference type="ARBA" id="ARBA00006800"/>
    </source>
</evidence>
<keyword evidence="5" id="KW-1185">Reference proteome</keyword>
<accession>A0A4T0FR10</accession>
<comment type="similarity">
    <text evidence="1">Belongs to the FYV7 family.</text>
</comment>
<comment type="caution">
    <text evidence="4">The sequence shown here is derived from an EMBL/GenBank/DDBJ whole genome shotgun (WGS) entry which is preliminary data.</text>
</comment>
<feature type="compositionally biased region" description="Basic and acidic residues" evidence="3">
    <location>
        <begin position="94"/>
        <end position="104"/>
    </location>
</feature>
<feature type="compositionally biased region" description="Basic and acidic residues" evidence="3">
    <location>
        <begin position="156"/>
        <end position="170"/>
    </location>
</feature>
<dbReference type="PANTHER" id="PTHR41805:SF1">
    <property type="entry name" value="RRNA-PROCESSING PROTEIN FYV7"/>
    <property type="match status" value="1"/>
</dbReference>
<evidence type="ECO:0000313" key="5">
    <source>
        <dbReference type="Proteomes" id="UP000310189"/>
    </source>
</evidence>
<protein>
    <recommendedName>
        <fullName evidence="2">rRNA-processing protein FYV7</fullName>
    </recommendedName>
</protein>
<organism evidence="4 5">
    <name type="scientific">Wallemia hederae</name>
    <dbReference type="NCBI Taxonomy" id="1540922"/>
    <lineage>
        <taxon>Eukaryota</taxon>
        <taxon>Fungi</taxon>
        <taxon>Dikarya</taxon>
        <taxon>Basidiomycota</taxon>
        <taxon>Wallemiomycotina</taxon>
        <taxon>Wallemiomycetes</taxon>
        <taxon>Wallemiales</taxon>
        <taxon>Wallemiaceae</taxon>
        <taxon>Wallemia</taxon>
    </lineage>
</organism>
<feature type="region of interest" description="Disordered" evidence="3">
    <location>
        <begin position="24"/>
        <end position="56"/>
    </location>
</feature>
<dbReference type="InterPro" id="IPR013730">
    <property type="entry name" value="Fyv7/TAP26"/>
</dbReference>
<dbReference type="OrthoDB" id="2135053at2759"/>
<dbReference type="AlphaFoldDB" id="A0A4T0FR10"/>
<gene>
    <name evidence="4" type="ORF">E3P99_01352</name>
</gene>